<dbReference type="CDD" id="cd06976">
    <property type="entry name" value="cupin_MtlR-like_N"/>
    <property type="match status" value="1"/>
</dbReference>
<dbReference type="PANTHER" id="PTHR43280:SF2">
    <property type="entry name" value="HTH-TYPE TRANSCRIPTIONAL REGULATOR EXSA"/>
    <property type="match status" value="1"/>
</dbReference>
<dbReference type="GO" id="GO:0043565">
    <property type="term" value="F:sequence-specific DNA binding"/>
    <property type="evidence" value="ECO:0007669"/>
    <property type="project" value="InterPro"/>
</dbReference>
<keyword evidence="6" id="KW-1185">Reference proteome</keyword>
<dbReference type="Pfam" id="PF12833">
    <property type="entry name" value="HTH_18"/>
    <property type="match status" value="1"/>
</dbReference>
<proteinExistence type="predicted"/>
<evidence type="ECO:0000259" key="4">
    <source>
        <dbReference type="PROSITE" id="PS01124"/>
    </source>
</evidence>
<dbReference type="PATRIC" id="fig|1347342.6.peg.2106"/>
<dbReference type="PANTHER" id="PTHR43280">
    <property type="entry name" value="ARAC-FAMILY TRANSCRIPTIONAL REGULATOR"/>
    <property type="match status" value="1"/>
</dbReference>
<accession>T2KN14</accession>
<dbReference type="PROSITE" id="PS01124">
    <property type="entry name" value="HTH_ARAC_FAMILY_2"/>
    <property type="match status" value="1"/>
</dbReference>
<dbReference type="InterPro" id="IPR013096">
    <property type="entry name" value="Cupin_2"/>
</dbReference>
<name>T2KN14_FORAG</name>
<keyword evidence="1" id="KW-0805">Transcription regulation</keyword>
<gene>
    <name evidence="5" type="ORF">BN863_20990</name>
</gene>
<evidence type="ECO:0000313" key="5">
    <source>
        <dbReference type="EMBL" id="CDF79811.1"/>
    </source>
</evidence>
<dbReference type="AlphaFoldDB" id="T2KN14"/>
<dbReference type="STRING" id="1347342.BN863_20990"/>
<evidence type="ECO:0000256" key="2">
    <source>
        <dbReference type="ARBA" id="ARBA00023125"/>
    </source>
</evidence>
<dbReference type="SUPFAM" id="SSF51182">
    <property type="entry name" value="RmlC-like cupins"/>
    <property type="match status" value="1"/>
</dbReference>
<dbReference type="EMBL" id="HG315671">
    <property type="protein sequence ID" value="CDF79811.1"/>
    <property type="molecule type" value="Genomic_DNA"/>
</dbReference>
<protein>
    <submittedName>
        <fullName evidence="5">Transcriptional regulator, AraC family</fullName>
    </submittedName>
</protein>
<dbReference type="InterPro" id="IPR014710">
    <property type="entry name" value="RmlC-like_jellyroll"/>
</dbReference>
<evidence type="ECO:0000256" key="1">
    <source>
        <dbReference type="ARBA" id="ARBA00023015"/>
    </source>
</evidence>
<dbReference type="HOGENOM" id="CLU_000445_88_3_10"/>
<dbReference type="InterPro" id="IPR009057">
    <property type="entry name" value="Homeodomain-like_sf"/>
</dbReference>
<keyword evidence="3" id="KW-0804">Transcription</keyword>
<dbReference type="InterPro" id="IPR018062">
    <property type="entry name" value="HTH_AraC-typ_CS"/>
</dbReference>
<evidence type="ECO:0000256" key="3">
    <source>
        <dbReference type="ARBA" id="ARBA00023163"/>
    </source>
</evidence>
<evidence type="ECO:0000313" key="6">
    <source>
        <dbReference type="Proteomes" id="UP000016160"/>
    </source>
</evidence>
<organism evidence="5 6">
    <name type="scientific">Formosa agariphila (strain DSM 15362 / KCTC 12365 / LMG 23005 / KMM 3901 / M-2Alg 35-1)</name>
    <dbReference type="NCBI Taxonomy" id="1347342"/>
    <lineage>
        <taxon>Bacteria</taxon>
        <taxon>Pseudomonadati</taxon>
        <taxon>Bacteroidota</taxon>
        <taxon>Flavobacteriia</taxon>
        <taxon>Flavobacteriales</taxon>
        <taxon>Flavobacteriaceae</taxon>
        <taxon>Formosa</taxon>
    </lineage>
</organism>
<dbReference type="Gene3D" id="1.10.10.60">
    <property type="entry name" value="Homeodomain-like"/>
    <property type="match status" value="2"/>
</dbReference>
<feature type="domain" description="HTH araC/xylS-type" evidence="4">
    <location>
        <begin position="201"/>
        <end position="299"/>
    </location>
</feature>
<dbReference type="SMART" id="SM00342">
    <property type="entry name" value="HTH_ARAC"/>
    <property type="match status" value="1"/>
</dbReference>
<dbReference type="InterPro" id="IPR011051">
    <property type="entry name" value="RmlC_Cupin_sf"/>
</dbReference>
<dbReference type="eggNOG" id="COG0662">
    <property type="taxonomic scope" value="Bacteria"/>
</dbReference>
<dbReference type="InterPro" id="IPR018060">
    <property type="entry name" value="HTH_AraC"/>
</dbReference>
<dbReference type="Proteomes" id="UP000016160">
    <property type="component" value="Chromosome"/>
</dbReference>
<dbReference type="GO" id="GO:0003700">
    <property type="term" value="F:DNA-binding transcription factor activity"/>
    <property type="evidence" value="ECO:0007669"/>
    <property type="project" value="InterPro"/>
</dbReference>
<dbReference type="SUPFAM" id="SSF46689">
    <property type="entry name" value="Homeodomain-like"/>
    <property type="match status" value="2"/>
</dbReference>
<dbReference type="Pfam" id="PF07883">
    <property type="entry name" value="Cupin_2"/>
    <property type="match status" value="1"/>
</dbReference>
<dbReference type="PROSITE" id="PS00041">
    <property type="entry name" value="HTH_ARAC_FAMILY_1"/>
    <property type="match status" value="1"/>
</dbReference>
<dbReference type="eggNOG" id="COG2207">
    <property type="taxonomic scope" value="Bacteria"/>
</dbReference>
<dbReference type="Gene3D" id="2.60.120.10">
    <property type="entry name" value="Jelly Rolls"/>
    <property type="match status" value="1"/>
</dbReference>
<sequence length="303" mass="35460">MFFYVESLSFIFLILNKTCLKAQFEKISAPIHSSFKAFVYENENFNAPWHFHPEFELTFIEKGEGIRYVANSVQKFNAGDFVLFGSNLPHCWKNTLNSESSVKSLVFQWDENLLGIDWINKGEFYHIKNLLAKSSRGIKFNDNVGEAYYNEIVDIMNKPSFEKLISFIQLLNKLALINDYELLSSEHFSGSLNIKANARIDKVYEYIHAHYDKKIVLNDVASLVSMGDEAFCRFFKKSLNKSLFTFVNEYRINVVCKQLIETNKQVSQIAYECGFESLPYFYKQFQKFMNCSPLQFRKNYLNQ</sequence>
<reference evidence="5 6" key="1">
    <citation type="journal article" date="2013" name="Appl. Environ. Microbiol.">
        <title>The genome of the alga-associated marine flavobacterium Formosa agariphila KMM 3901T reveals a broad potential for degradation of algal polysaccharides.</title>
        <authorList>
            <person name="Mann A.J."/>
            <person name="Hahnke R.L."/>
            <person name="Huang S."/>
            <person name="Werner J."/>
            <person name="Xing P."/>
            <person name="Barbeyron T."/>
            <person name="Huettel B."/>
            <person name="Stueber K."/>
            <person name="Reinhardt R."/>
            <person name="Harder J."/>
            <person name="Gloeckner F.O."/>
            <person name="Amann R.I."/>
            <person name="Teeling H."/>
        </authorList>
    </citation>
    <scope>NUCLEOTIDE SEQUENCE [LARGE SCALE GENOMIC DNA]</scope>
    <source>
        <strain evidence="6">DSM 15362 / KCTC 12365 / LMG 23005 / KMM 3901</strain>
    </source>
</reference>
<keyword evidence="2" id="KW-0238">DNA-binding</keyword>